<comment type="similarity">
    <text evidence="1">Belongs to the DNA repair enzymes AP/ExoA family.</text>
</comment>
<feature type="binding site" evidence="6">
    <location>
        <position position="34"/>
    </location>
    <ligand>
        <name>Mg(2+)</name>
        <dbReference type="ChEBI" id="CHEBI:18420"/>
        <label>1</label>
    </ligand>
</feature>
<dbReference type="PANTHER" id="PTHR43250">
    <property type="entry name" value="EXODEOXYRIBONUCLEASE III"/>
    <property type="match status" value="1"/>
</dbReference>
<name>A0A846HKE3_9CYAN</name>
<feature type="active site" description="Proton donor/acceptor" evidence="5">
    <location>
        <position position="161"/>
    </location>
</feature>
<dbReference type="Gene3D" id="3.60.10.10">
    <property type="entry name" value="Endonuclease/exonuclease/phosphatase"/>
    <property type="match status" value="1"/>
</dbReference>
<keyword evidence="4 6" id="KW-0460">Magnesium</keyword>
<evidence type="ECO:0000313" key="10">
    <source>
        <dbReference type="Proteomes" id="UP000031549"/>
    </source>
</evidence>
<gene>
    <name evidence="9" type="primary">xth</name>
    <name evidence="9" type="ORF">PI95_031975</name>
</gene>
<evidence type="ECO:0000256" key="1">
    <source>
        <dbReference type="ARBA" id="ARBA00007092"/>
    </source>
</evidence>
<feature type="domain" description="Endonuclease/exonuclease/phosphatase" evidence="8">
    <location>
        <begin position="4"/>
        <end position="262"/>
    </location>
</feature>
<dbReference type="EMBL" id="JTCM02000146">
    <property type="protein sequence ID" value="NEU76994.1"/>
    <property type="molecule type" value="Genomic_DNA"/>
</dbReference>
<evidence type="ECO:0000256" key="4">
    <source>
        <dbReference type="ARBA" id="ARBA00022842"/>
    </source>
</evidence>
<feature type="site" description="Important for catalytic activity" evidence="7">
    <location>
        <position position="232"/>
    </location>
</feature>
<evidence type="ECO:0000259" key="8">
    <source>
        <dbReference type="Pfam" id="PF03372"/>
    </source>
</evidence>
<evidence type="ECO:0000313" key="9">
    <source>
        <dbReference type="EMBL" id="NEU76994.1"/>
    </source>
</evidence>
<feature type="active site" evidence="5">
    <location>
        <position position="111"/>
    </location>
</feature>
<evidence type="ECO:0000256" key="6">
    <source>
        <dbReference type="PIRSR" id="PIRSR604808-2"/>
    </source>
</evidence>
<accession>A0A846HKE3</accession>
<evidence type="ECO:0000256" key="5">
    <source>
        <dbReference type="PIRSR" id="PIRSR604808-1"/>
    </source>
</evidence>
<keyword evidence="10" id="KW-1185">Reference proteome</keyword>
<dbReference type="GO" id="GO:0046872">
    <property type="term" value="F:metal ion binding"/>
    <property type="evidence" value="ECO:0007669"/>
    <property type="project" value="UniProtKB-KW"/>
</dbReference>
<feature type="site" description="Transition state stabilizer" evidence="7">
    <location>
        <position position="163"/>
    </location>
</feature>
<dbReference type="CDD" id="cd09086">
    <property type="entry name" value="ExoIII-like_AP-endo"/>
    <property type="match status" value="1"/>
</dbReference>
<dbReference type="InterPro" id="IPR036691">
    <property type="entry name" value="Endo/exonu/phosph_ase_sf"/>
</dbReference>
<dbReference type="Pfam" id="PF03372">
    <property type="entry name" value="Exo_endo_phos"/>
    <property type="match status" value="1"/>
</dbReference>
<feature type="binding site" evidence="6">
    <location>
        <position position="262"/>
    </location>
    <ligand>
        <name>Mg(2+)</name>
        <dbReference type="ChEBI" id="CHEBI:18420"/>
        <label>1</label>
    </ligand>
</feature>
<evidence type="ECO:0000256" key="7">
    <source>
        <dbReference type="PIRSR" id="PIRSR604808-3"/>
    </source>
</evidence>
<organism evidence="9 10">
    <name type="scientific">Hassallia byssoidea VB512170</name>
    <dbReference type="NCBI Taxonomy" id="1304833"/>
    <lineage>
        <taxon>Bacteria</taxon>
        <taxon>Bacillati</taxon>
        <taxon>Cyanobacteriota</taxon>
        <taxon>Cyanophyceae</taxon>
        <taxon>Nostocales</taxon>
        <taxon>Tolypothrichaceae</taxon>
        <taxon>Hassallia</taxon>
    </lineage>
</organism>
<protein>
    <submittedName>
        <fullName evidence="9">Exodeoxyribonuclease III</fullName>
        <ecNumber evidence="9">3.1.11.2</ecNumber>
    </submittedName>
</protein>
<feature type="binding site" evidence="6">
    <location>
        <position position="161"/>
    </location>
    <ligand>
        <name>Mg(2+)</name>
        <dbReference type="ChEBI" id="CHEBI:18420"/>
        <label>1</label>
    </ligand>
</feature>
<evidence type="ECO:0000256" key="3">
    <source>
        <dbReference type="ARBA" id="ARBA00022801"/>
    </source>
</evidence>
<dbReference type="InterPro" id="IPR037493">
    <property type="entry name" value="ExoIII-like"/>
</dbReference>
<dbReference type="NCBIfam" id="TIGR00633">
    <property type="entry name" value="xth"/>
    <property type="match status" value="1"/>
</dbReference>
<keyword evidence="6" id="KW-0464">Manganese</keyword>
<keyword evidence="3 9" id="KW-0378">Hydrolase</keyword>
<dbReference type="InterPro" id="IPR005135">
    <property type="entry name" value="Endo/exonuclease/phosphatase"/>
</dbReference>
<dbReference type="InterPro" id="IPR004808">
    <property type="entry name" value="AP_endonuc_1"/>
</dbReference>
<proteinExistence type="inferred from homology"/>
<feature type="binding site" evidence="6">
    <location>
        <position position="163"/>
    </location>
    <ligand>
        <name>Mg(2+)</name>
        <dbReference type="ChEBI" id="CHEBI:18420"/>
        <label>1</label>
    </ligand>
</feature>
<dbReference type="GO" id="GO:0008311">
    <property type="term" value="F:double-stranded DNA 3'-5' DNA exonuclease activity"/>
    <property type="evidence" value="ECO:0007669"/>
    <property type="project" value="UniProtKB-EC"/>
</dbReference>
<feature type="binding site" evidence="6">
    <location>
        <position position="261"/>
    </location>
    <ligand>
        <name>Mg(2+)</name>
        <dbReference type="ChEBI" id="CHEBI:18420"/>
        <label>1</label>
    </ligand>
</feature>
<dbReference type="NCBIfam" id="TIGR00195">
    <property type="entry name" value="exoDNase_III"/>
    <property type="match status" value="1"/>
</dbReference>
<comment type="caution">
    <text evidence="9">The sequence shown here is derived from an EMBL/GenBank/DDBJ whole genome shotgun (WGS) entry which is preliminary data.</text>
</comment>
<dbReference type="SUPFAM" id="SSF56219">
    <property type="entry name" value="DNase I-like"/>
    <property type="match status" value="1"/>
</dbReference>
<comment type="cofactor">
    <cofactor evidence="6">
        <name>Mg(2+)</name>
        <dbReference type="ChEBI" id="CHEBI:18420"/>
    </cofactor>
    <cofactor evidence="6">
        <name>Mn(2+)</name>
        <dbReference type="ChEBI" id="CHEBI:29035"/>
    </cofactor>
    <text evidence="6">Probably binds two magnesium or manganese ions per subunit.</text>
</comment>
<dbReference type="GO" id="GO:0006281">
    <property type="term" value="P:DNA repair"/>
    <property type="evidence" value="ECO:0007669"/>
    <property type="project" value="InterPro"/>
</dbReference>
<dbReference type="RefSeq" id="WP_039748169.1">
    <property type="nucleotide sequence ID" value="NZ_JTCM02000146.1"/>
</dbReference>
<dbReference type="EC" id="3.1.11.2" evidence="9"/>
<evidence type="ECO:0000256" key="2">
    <source>
        <dbReference type="ARBA" id="ARBA00022723"/>
    </source>
</evidence>
<reference evidence="9 10" key="1">
    <citation type="journal article" date="2015" name="Genome Announc.">
        <title>Draft Genome Sequence of Cyanobacterium Hassallia byssoidea Strain VB512170, Isolated from Monuments in India.</title>
        <authorList>
            <person name="Singh D."/>
            <person name="Chandrababunaidu M.M."/>
            <person name="Panda A."/>
            <person name="Sen D."/>
            <person name="Bhattacharyya S."/>
            <person name="Adhikary S.P."/>
            <person name="Tripathy S."/>
        </authorList>
    </citation>
    <scope>NUCLEOTIDE SEQUENCE [LARGE SCALE GENOMIC DNA]</scope>
    <source>
        <strain evidence="9 10">VB512170</strain>
    </source>
</reference>
<dbReference type="PROSITE" id="PS51435">
    <property type="entry name" value="AP_NUCLEASE_F1_4"/>
    <property type="match status" value="1"/>
</dbReference>
<feature type="active site" description="Proton acceptor" evidence="5">
    <location>
        <position position="262"/>
    </location>
</feature>
<dbReference type="AlphaFoldDB" id="A0A846HKE3"/>
<feature type="site" description="Interaction with DNA substrate" evidence="7">
    <location>
        <position position="262"/>
    </location>
</feature>
<keyword evidence="2 6" id="KW-0479">Metal-binding</keyword>
<sequence length="269" mass="30480">MKIATWNVNSIRTRLEHVVNWLSENPVDVLCLQETKVVDSNFPRSPFEELGYHLYTSGQKAYNGVALISREPLTDVSTGFTSILADIEPTWDESKRVITGVNNGIRIVNLYVPNGSAVGSEKYEYKLEWLKLLYEYLRCLTTSPSGSTLLSSQPTICVCGDFNIALEPEDIHEGVIAENHIMSSPQERQALRNILALGFADAFRKFTTEGGHYSWWDYRAAAFRRNLGWRIDHHYLTAPLYERAVSCTIDVAPRKLPQPSDHTPVIVEF</sequence>
<dbReference type="Proteomes" id="UP000031549">
    <property type="component" value="Unassembled WGS sequence"/>
</dbReference>
<dbReference type="PANTHER" id="PTHR43250:SF2">
    <property type="entry name" value="EXODEOXYRIBONUCLEASE III"/>
    <property type="match status" value="1"/>
</dbReference>
<feature type="binding site" evidence="6">
    <location>
        <position position="7"/>
    </location>
    <ligand>
        <name>Mg(2+)</name>
        <dbReference type="ChEBI" id="CHEBI:18420"/>
        <label>1</label>
    </ligand>
</feature>